<name>A0A7J9UY16_9MICO</name>
<keyword evidence="2" id="KW-1185">Reference proteome</keyword>
<accession>A0A7J9UY16</accession>
<dbReference type="AlphaFoldDB" id="A0A7J9UY16"/>
<evidence type="ECO:0000313" key="1">
    <source>
        <dbReference type="EMBL" id="MPV89511.1"/>
    </source>
</evidence>
<gene>
    <name evidence="1" type="ORF">GB882_12610</name>
</gene>
<sequence length="138" mass="14171">MGDGLRSPGDPAEVCVPADAAGFATISLDRIENVAGDAVTIVDVSLVDGHDLQVAGWYVVLGDGPTPGVDRGYEPPPVPSTEVPAGEEATLVLGLQVGGDEGRAEATEVTYIVRSSRPRTVRGHIAHRVVAEGAPGCF</sequence>
<evidence type="ECO:0000313" key="2">
    <source>
        <dbReference type="Proteomes" id="UP000429644"/>
    </source>
</evidence>
<reference evidence="1 2" key="1">
    <citation type="submission" date="2019-10" db="EMBL/GenBank/DDBJ databases">
        <title>Georgenia wutianyii sp. nov. and Georgenia yuyongxinii sp. nov. isolated from plateau pika (Ochotona curzoniae) in the Qinghai-Tibet plateau of China.</title>
        <authorList>
            <person name="Tian Z."/>
        </authorList>
    </citation>
    <scope>NUCLEOTIDE SEQUENCE [LARGE SCALE GENOMIC DNA]</scope>
    <source>
        <strain evidence="1 2">JCM 15130</strain>
    </source>
</reference>
<comment type="caution">
    <text evidence="1">The sequence shown here is derived from an EMBL/GenBank/DDBJ whole genome shotgun (WGS) entry which is preliminary data.</text>
</comment>
<dbReference type="EMBL" id="WHPD01002718">
    <property type="protein sequence ID" value="MPV89511.1"/>
    <property type="molecule type" value="Genomic_DNA"/>
</dbReference>
<proteinExistence type="predicted"/>
<organism evidence="1 2">
    <name type="scientific">Georgenia ruanii</name>
    <dbReference type="NCBI Taxonomy" id="348442"/>
    <lineage>
        <taxon>Bacteria</taxon>
        <taxon>Bacillati</taxon>
        <taxon>Actinomycetota</taxon>
        <taxon>Actinomycetes</taxon>
        <taxon>Micrococcales</taxon>
        <taxon>Bogoriellaceae</taxon>
        <taxon>Georgenia</taxon>
    </lineage>
</organism>
<protein>
    <submittedName>
        <fullName evidence="1">Uncharacterized protein</fullName>
    </submittedName>
</protein>
<dbReference type="Proteomes" id="UP000429644">
    <property type="component" value="Unassembled WGS sequence"/>
</dbReference>